<name>A0AAD7CS03_MYCRO</name>
<comment type="similarity">
    <text evidence="1">Belongs to the acyl coenzyme A hydrolase family.</text>
</comment>
<comment type="caution">
    <text evidence="6">The sequence shown here is derived from an EMBL/GenBank/DDBJ whole genome shotgun (WGS) entry which is preliminary data.</text>
</comment>
<dbReference type="CDD" id="cd03442">
    <property type="entry name" value="BFIT_BACH"/>
    <property type="match status" value="2"/>
</dbReference>
<dbReference type="InterPro" id="IPR029069">
    <property type="entry name" value="HotDog_dom_sf"/>
</dbReference>
<evidence type="ECO:0000256" key="3">
    <source>
        <dbReference type="ARBA" id="ARBA00022801"/>
    </source>
</evidence>
<evidence type="ECO:0000313" key="7">
    <source>
        <dbReference type="Proteomes" id="UP001221757"/>
    </source>
</evidence>
<keyword evidence="7" id="KW-1185">Reference proteome</keyword>
<keyword evidence="3" id="KW-0378">Hydrolase</keyword>
<dbReference type="GO" id="GO:0047617">
    <property type="term" value="F:fatty acyl-CoA hydrolase activity"/>
    <property type="evidence" value="ECO:0007669"/>
    <property type="project" value="TreeGrafter"/>
</dbReference>
<keyword evidence="2" id="KW-0677">Repeat</keyword>
<evidence type="ECO:0000256" key="1">
    <source>
        <dbReference type="ARBA" id="ARBA00010458"/>
    </source>
</evidence>
<evidence type="ECO:0000256" key="4">
    <source>
        <dbReference type="ARBA" id="ARBA00022946"/>
    </source>
</evidence>
<sequence>MHDSYCELVLEFGSSPKLLEQYTNVHGGIRNGLQHLDSLAGSISYKHMLGPGVSNLGKIEDRGFYIVTASVDRLDMLSPLDPSRDLRLSGQVIYTGKSSMEVAVKMETIGLGVEEETVLLGKHSLAVRSCGVITIYTGRFSMVCRDATTHRARNVHPLIISTPEEQALYSMGKGHSTEAETLHSFYLKHGQDTKESHGENDERVWMGDTKLEKCMLMFPQERNVHQKIFGGYLMRLAYELGFSNSSLFMRGGHVRFLSLDGIAFAQPVPIGSILRLTSYILHSTSSAEFPMIVHVAVTANVVDVETGNERTTNEFRFTWCRDDNPIASRKVVPKTYKEAMLWLEGKRALELGDEIRGLRTRREDDGADS</sequence>
<reference evidence="6" key="1">
    <citation type="submission" date="2023-03" db="EMBL/GenBank/DDBJ databases">
        <title>Massive genome expansion in bonnet fungi (Mycena s.s.) driven by repeated elements and novel gene families across ecological guilds.</title>
        <authorList>
            <consortium name="Lawrence Berkeley National Laboratory"/>
            <person name="Harder C.B."/>
            <person name="Miyauchi S."/>
            <person name="Viragh M."/>
            <person name="Kuo A."/>
            <person name="Thoen E."/>
            <person name="Andreopoulos B."/>
            <person name="Lu D."/>
            <person name="Skrede I."/>
            <person name="Drula E."/>
            <person name="Henrissat B."/>
            <person name="Morin E."/>
            <person name="Kohler A."/>
            <person name="Barry K."/>
            <person name="LaButti K."/>
            <person name="Morin E."/>
            <person name="Salamov A."/>
            <person name="Lipzen A."/>
            <person name="Mereny Z."/>
            <person name="Hegedus B."/>
            <person name="Baldrian P."/>
            <person name="Stursova M."/>
            <person name="Weitz H."/>
            <person name="Taylor A."/>
            <person name="Grigoriev I.V."/>
            <person name="Nagy L.G."/>
            <person name="Martin F."/>
            <person name="Kauserud H."/>
        </authorList>
    </citation>
    <scope>NUCLEOTIDE SEQUENCE</scope>
    <source>
        <strain evidence="6">CBHHK067</strain>
    </source>
</reference>
<evidence type="ECO:0000313" key="6">
    <source>
        <dbReference type="EMBL" id="KAJ7656679.1"/>
    </source>
</evidence>
<organism evidence="6 7">
    <name type="scientific">Mycena rosella</name>
    <name type="common">Pink bonnet</name>
    <name type="synonym">Agaricus rosellus</name>
    <dbReference type="NCBI Taxonomy" id="1033263"/>
    <lineage>
        <taxon>Eukaryota</taxon>
        <taxon>Fungi</taxon>
        <taxon>Dikarya</taxon>
        <taxon>Basidiomycota</taxon>
        <taxon>Agaricomycotina</taxon>
        <taxon>Agaricomycetes</taxon>
        <taxon>Agaricomycetidae</taxon>
        <taxon>Agaricales</taxon>
        <taxon>Marasmiineae</taxon>
        <taxon>Mycenaceae</taxon>
        <taxon>Mycena</taxon>
    </lineage>
</organism>
<evidence type="ECO:0000256" key="2">
    <source>
        <dbReference type="ARBA" id="ARBA00022737"/>
    </source>
</evidence>
<dbReference type="PANTHER" id="PTHR12655">
    <property type="entry name" value="ACYL-COA THIOESTERASE"/>
    <property type="match status" value="1"/>
</dbReference>
<feature type="domain" description="HotDog ACOT-type" evidence="5">
    <location>
        <begin position="207"/>
        <end position="325"/>
    </location>
</feature>
<protein>
    <submittedName>
        <fullName evidence="6">Thioesterase/thiol ester dehydrase-isomerase</fullName>
    </submittedName>
</protein>
<evidence type="ECO:0000259" key="5">
    <source>
        <dbReference type="PROSITE" id="PS51770"/>
    </source>
</evidence>
<keyword evidence="4" id="KW-0809">Transit peptide</keyword>
<dbReference type="AlphaFoldDB" id="A0AAD7CS03"/>
<proteinExistence type="inferred from homology"/>
<accession>A0AAD7CS03</accession>
<dbReference type="InterPro" id="IPR033120">
    <property type="entry name" value="HOTDOG_ACOT"/>
</dbReference>
<dbReference type="PANTHER" id="PTHR12655:SF0">
    <property type="entry name" value="ACYL-COENZYME A THIOESTERASE 9, MITOCHONDRIAL"/>
    <property type="match status" value="1"/>
</dbReference>
<dbReference type="Gene3D" id="3.10.129.10">
    <property type="entry name" value="Hotdog Thioesterase"/>
    <property type="match status" value="2"/>
</dbReference>
<dbReference type="GO" id="GO:0005739">
    <property type="term" value="C:mitochondrion"/>
    <property type="evidence" value="ECO:0007669"/>
    <property type="project" value="TreeGrafter"/>
</dbReference>
<feature type="domain" description="HotDog ACOT-type" evidence="5">
    <location>
        <begin position="2"/>
        <end position="148"/>
    </location>
</feature>
<dbReference type="SUPFAM" id="SSF54637">
    <property type="entry name" value="Thioesterase/thiol ester dehydrase-isomerase"/>
    <property type="match status" value="2"/>
</dbReference>
<gene>
    <name evidence="6" type="ORF">B0H17DRAFT_1163343</name>
</gene>
<dbReference type="EMBL" id="JARKIE010000296">
    <property type="protein sequence ID" value="KAJ7656679.1"/>
    <property type="molecule type" value="Genomic_DNA"/>
</dbReference>
<dbReference type="Proteomes" id="UP001221757">
    <property type="component" value="Unassembled WGS sequence"/>
</dbReference>
<dbReference type="PROSITE" id="PS51770">
    <property type="entry name" value="HOTDOG_ACOT"/>
    <property type="match status" value="2"/>
</dbReference>
<dbReference type="GO" id="GO:0006637">
    <property type="term" value="P:acyl-CoA metabolic process"/>
    <property type="evidence" value="ECO:0007669"/>
    <property type="project" value="TreeGrafter"/>
</dbReference>